<sequence>MLVLSLFLVAVAVAAAAAAAAAVAAGNDEDCTFDSVEKAAPVGPGDYGVSAADMEDSLAEFGGSADAAAAGCVDAAAAAADKHDAVAVAAVVLVDDTTVVGDAAVAAGIDPSEVAAAGKTMELAGERERQDAGKEFEH</sequence>
<feature type="chain" id="PRO_5034485501" description="Secreted protein" evidence="1">
    <location>
        <begin position="17"/>
        <end position="138"/>
    </location>
</feature>
<keyword evidence="1" id="KW-0732">Signal</keyword>
<name>A0A8H4UI48_9HYPO</name>
<protein>
    <recommendedName>
        <fullName evidence="4">Secreted protein</fullName>
    </recommendedName>
</protein>
<evidence type="ECO:0008006" key="4">
    <source>
        <dbReference type="Google" id="ProtNLM"/>
    </source>
</evidence>
<dbReference type="EMBL" id="JABEYC010000453">
    <property type="protein sequence ID" value="KAF4977202.1"/>
    <property type="molecule type" value="Genomic_DNA"/>
</dbReference>
<dbReference type="AlphaFoldDB" id="A0A8H4UI48"/>
<comment type="caution">
    <text evidence="2">The sequence shown here is derived from an EMBL/GenBank/DDBJ whole genome shotgun (WGS) entry which is preliminary data.</text>
</comment>
<keyword evidence="3" id="KW-1185">Reference proteome</keyword>
<reference evidence="2" key="2">
    <citation type="submission" date="2020-05" db="EMBL/GenBank/DDBJ databases">
        <authorList>
            <person name="Kim H.-S."/>
            <person name="Proctor R.H."/>
            <person name="Brown D.W."/>
        </authorList>
    </citation>
    <scope>NUCLEOTIDE SEQUENCE</scope>
    <source>
        <strain evidence="2">NRRL 22465</strain>
    </source>
</reference>
<gene>
    <name evidence="2" type="ORF">FZEAL_6230</name>
</gene>
<accession>A0A8H4UI48</accession>
<reference evidence="2" key="1">
    <citation type="journal article" date="2020" name="BMC Genomics">
        <title>Correction to: Identification and distribution of gene clusters required for synthesis of sphingolipid metabolism inhibitors in diverse species of the filamentous fungus Fusarium.</title>
        <authorList>
            <person name="Kim H.S."/>
            <person name="Lohmar J.M."/>
            <person name="Busman M."/>
            <person name="Brown D.W."/>
            <person name="Naumann T.A."/>
            <person name="Divon H.H."/>
            <person name="Lysoe E."/>
            <person name="Uhlig S."/>
            <person name="Proctor R.H."/>
        </authorList>
    </citation>
    <scope>NUCLEOTIDE SEQUENCE</scope>
    <source>
        <strain evidence="2">NRRL 22465</strain>
    </source>
</reference>
<dbReference type="Proteomes" id="UP000635477">
    <property type="component" value="Unassembled WGS sequence"/>
</dbReference>
<proteinExistence type="predicted"/>
<feature type="signal peptide" evidence="1">
    <location>
        <begin position="1"/>
        <end position="16"/>
    </location>
</feature>
<evidence type="ECO:0000313" key="3">
    <source>
        <dbReference type="Proteomes" id="UP000635477"/>
    </source>
</evidence>
<organism evidence="2 3">
    <name type="scientific">Fusarium zealandicum</name>
    <dbReference type="NCBI Taxonomy" id="1053134"/>
    <lineage>
        <taxon>Eukaryota</taxon>
        <taxon>Fungi</taxon>
        <taxon>Dikarya</taxon>
        <taxon>Ascomycota</taxon>
        <taxon>Pezizomycotina</taxon>
        <taxon>Sordariomycetes</taxon>
        <taxon>Hypocreomycetidae</taxon>
        <taxon>Hypocreales</taxon>
        <taxon>Nectriaceae</taxon>
        <taxon>Fusarium</taxon>
        <taxon>Fusarium staphyleae species complex</taxon>
    </lineage>
</organism>
<evidence type="ECO:0000256" key="1">
    <source>
        <dbReference type="SAM" id="SignalP"/>
    </source>
</evidence>
<evidence type="ECO:0000313" key="2">
    <source>
        <dbReference type="EMBL" id="KAF4977202.1"/>
    </source>
</evidence>